<evidence type="ECO:0000256" key="10">
    <source>
        <dbReference type="ARBA" id="ARBA00022801"/>
    </source>
</evidence>
<dbReference type="GO" id="GO:0043137">
    <property type="term" value="P:DNA replication, removal of RNA primer"/>
    <property type="evidence" value="ECO:0007669"/>
    <property type="project" value="TreeGrafter"/>
</dbReference>
<evidence type="ECO:0000259" key="14">
    <source>
        <dbReference type="PROSITE" id="PS51975"/>
    </source>
</evidence>
<evidence type="ECO:0000256" key="11">
    <source>
        <dbReference type="ARBA" id="ARBA00023211"/>
    </source>
</evidence>
<comment type="cofactor">
    <cofactor evidence="12">
        <name>Mn(2+)</name>
        <dbReference type="ChEBI" id="CHEBI:29035"/>
    </cofactor>
    <cofactor evidence="12">
        <name>Mg(2+)</name>
        <dbReference type="ChEBI" id="CHEBI:18420"/>
    </cofactor>
    <text evidence="12">Manganese or magnesium. Binds 1 divalent metal ion per monomer in the absence of substrate. May bind a second metal ion after substrate binding.</text>
</comment>
<evidence type="ECO:0000256" key="3">
    <source>
        <dbReference type="ARBA" id="ARBA00004065"/>
    </source>
</evidence>
<dbReference type="Gene3D" id="3.30.420.10">
    <property type="entry name" value="Ribonuclease H-like superfamily/Ribonuclease H"/>
    <property type="match status" value="1"/>
</dbReference>
<evidence type="ECO:0000313" key="16">
    <source>
        <dbReference type="Proteomes" id="UP000178636"/>
    </source>
</evidence>
<comment type="function">
    <text evidence="3 13">Endonuclease that specifically degrades the RNA of RNA-DNA hybrids.</text>
</comment>
<feature type="binding site" evidence="12">
    <location>
        <position position="112"/>
    </location>
    <ligand>
        <name>a divalent metal cation</name>
        <dbReference type="ChEBI" id="CHEBI:60240"/>
    </ligand>
</feature>
<name>A0A1G2DDZ8_9BACT</name>
<evidence type="ECO:0000313" key="15">
    <source>
        <dbReference type="EMBL" id="OGZ11865.1"/>
    </source>
</evidence>
<dbReference type="InterPro" id="IPR022898">
    <property type="entry name" value="RNase_HII"/>
</dbReference>
<dbReference type="PROSITE" id="PS51975">
    <property type="entry name" value="RNASE_H_2"/>
    <property type="match status" value="1"/>
</dbReference>
<feature type="domain" description="RNase H type-2" evidence="14">
    <location>
        <begin position="7"/>
        <end position="200"/>
    </location>
</feature>
<keyword evidence="7 12" id="KW-0540">Nuclease</keyword>
<evidence type="ECO:0000256" key="9">
    <source>
        <dbReference type="ARBA" id="ARBA00022759"/>
    </source>
</evidence>
<dbReference type="EMBL" id="MHLO01000028">
    <property type="protein sequence ID" value="OGZ11865.1"/>
    <property type="molecule type" value="Genomic_DNA"/>
</dbReference>
<keyword evidence="10 12" id="KW-0378">Hydrolase</keyword>
<dbReference type="EC" id="3.1.26.4" evidence="13"/>
<comment type="subcellular location">
    <subcellularLocation>
        <location evidence="4">Cytoplasm</location>
    </subcellularLocation>
</comment>
<dbReference type="Pfam" id="PF01351">
    <property type="entry name" value="RNase_HII"/>
    <property type="match status" value="1"/>
</dbReference>
<dbReference type="CDD" id="cd07182">
    <property type="entry name" value="RNase_HII_bacteria_HII_like"/>
    <property type="match status" value="1"/>
</dbReference>
<protein>
    <recommendedName>
        <fullName evidence="13">Ribonuclease</fullName>
        <ecNumber evidence="13">3.1.26.4</ecNumber>
    </recommendedName>
</protein>
<evidence type="ECO:0000256" key="5">
    <source>
        <dbReference type="ARBA" id="ARBA00007383"/>
    </source>
</evidence>
<evidence type="ECO:0000256" key="12">
    <source>
        <dbReference type="PROSITE-ProRule" id="PRU01319"/>
    </source>
</evidence>
<dbReference type="Proteomes" id="UP000178636">
    <property type="component" value="Unassembled WGS sequence"/>
</dbReference>
<dbReference type="GO" id="GO:0046872">
    <property type="term" value="F:metal ion binding"/>
    <property type="evidence" value="ECO:0007669"/>
    <property type="project" value="UniProtKB-KW"/>
</dbReference>
<dbReference type="PANTHER" id="PTHR10954">
    <property type="entry name" value="RIBONUCLEASE H2 SUBUNIT A"/>
    <property type="match status" value="1"/>
</dbReference>
<dbReference type="AlphaFoldDB" id="A0A1G2DDZ8"/>
<comment type="catalytic activity">
    <reaction evidence="1 12 13">
        <text>Endonucleolytic cleavage to 5'-phosphomonoester.</text>
        <dbReference type="EC" id="3.1.26.4"/>
    </reaction>
</comment>
<evidence type="ECO:0000256" key="13">
    <source>
        <dbReference type="RuleBase" id="RU003515"/>
    </source>
</evidence>
<keyword evidence="8 12" id="KW-0479">Metal-binding</keyword>
<evidence type="ECO:0000256" key="2">
    <source>
        <dbReference type="ARBA" id="ARBA00001946"/>
    </source>
</evidence>
<dbReference type="GO" id="GO:0005737">
    <property type="term" value="C:cytoplasm"/>
    <property type="evidence" value="ECO:0007669"/>
    <property type="project" value="UniProtKB-SubCell"/>
</dbReference>
<feature type="binding site" evidence="12">
    <location>
        <position position="14"/>
    </location>
    <ligand>
        <name>a divalent metal cation</name>
        <dbReference type="ChEBI" id="CHEBI:60240"/>
    </ligand>
</feature>
<dbReference type="InterPro" id="IPR012337">
    <property type="entry name" value="RNaseH-like_sf"/>
</dbReference>
<evidence type="ECO:0000256" key="6">
    <source>
        <dbReference type="ARBA" id="ARBA00022490"/>
    </source>
</evidence>
<dbReference type="PANTHER" id="PTHR10954:SF18">
    <property type="entry name" value="RIBONUCLEASE HII"/>
    <property type="match status" value="1"/>
</dbReference>
<evidence type="ECO:0000256" key="7">
    <source>
        <dbReference type="ARBA" id="ARBA00022722"/>
    </source>
</evidence>
<dbReference type="InterPro" id="IPR024567">
    <property type="entry name" value="RNase_HII/HIII_dom"/>
</dbReference>
<evidence type="ECO:0000256" key="1">
    <source>
        <dbReference type="ARBA" id="ARBA00000077"/>
    </source>
</evidence>
<comment type="cofactor">
    <cofactor evidence="2">
        <name>Mg(2+)</name>
        <dbReference type="ChEBI" id="CHEBI:18420"/>
    </cofactor>
</comment>
<comment type="caution">
    <text evidence="15">The sequence shown here is derived from an EMBL/GenBank/DDBJ whole genome shotgun (WGS) entry which is preliminary data.</text>
</comment>
<dbReference type="InterPro" id="IPR001352">
    <property type="entry name" value="RNase_HII/HIII"/>
</dbReference>
<evidence type="ECO:0000256" key="4">
    <source>
        <dbReference type="ARBA" id="ARBA00004496"/>
    </source>
</evidence>
<dbReference type="SUPFAM" id="SSF53098">
    <property type="entry name" value="Ribonuclease H-like"/>
    <property type="match status" value="1"/>
</dbReference>
<comment type="similarity">
    <text evidence="5 13">Belongs to the RNase HII family.</text>
</comment>
<keyword evidence="6" id="KW-0963">Cytoplasm</keyword>
<feature type="binding site" evidence="12">
    <location>
        <position position="13"/>
    </location>
    <ligand>
        <name>a divalent metal cation</name>
        <dbReference type="ChEBI" id="CHEBI:60240"/>
    </ligand>
</feature>
<gene>
    <name evidence="15" type="ORF">A3C93_00485</name>
</gene>
<organism evidence="15 16">
    <name type="scientific">Candidatus Lloydbacteria bacterium RIFCSPHIGHO2_02_FULL_54_17</name>
    <dbReference type="NCBI Taxonomy" id="1798664"/>
    <lineage>
        <taxon>Bacteria</taxon>
        <taxon>Candidatus Lloydiibacteriota</taxon>
    </lineage>
</organism>
<dbReference type="STRING" id="1798664.A3C93_00485"/>
<dbReference type="NCBIfam" id="NF000595">
    <property type="entry name" value="PRK00015.1-3"/>
    <property type="match status" value="1"/>
</dbReference>
<dbReference type="GO" id="GO:0006298">
    <property type="term" value="P:mismatch repair"/>
    <property type="evidence" value="ECO:0007669"/>
    <property type="project" value="TreeGrafter"/>
</dbReference>
<dbReference type="InterPro" id="IPR036397">
    <property type="entry name" value="RNaseH_sf"/>
</dbReference>
<dbReference type="GO" id="GO:0032299">
    <property type="term" value="C:ribonuclease H2 complex"/>
    <property type="evidence" value="ECO:0007669"/>
    <property type="project" value="TreeGrafter"/>
</dbReference>
<proteinExistence type="inferred from homology"/>
<dbReference type="GO" id="GO:0004523">
    <property type="term" value="F:RNA-DNA hybrid ribonuclease activity"/>
    <property type="evidence" value="ECO:0007669"/>
    <property type="project" value="UniProtKB-UniRule"/>
</dbReference>
<reference evidence="15 16" key="1">
    <citation type="journal article" date="2016" name="Nat. Commun.">
        <title>Thousands of microbial genomes shed light on interconnected biogeochemical processes in an aquifer system.</title>
        <authorList>
            <person name="Anantharaman K."/>
            <person name="Brown C.T."/>
            <person name="Hug L.A."/>
            <person name="Sharon I."/>
            <person name="Castelle C.J."/>
            <person name="Probst A.J."/>
            <person name="Thomas B.C."/>
            <person name="Singh A."/>
            <person name="Wilkins M.J."/>
            <person name="Karaoz U."/>
            <person name="Brodie E.L."/>
            <person name="Williams K.H."/>
            <person name="Hubbard S.S."/>
            <person name="Banfield J.F."/>
        </authorList>
    </citation>
    <scope>NUCLEOTIDE SEQUENCE [LARGE SCALE GENOMIC DNA]</scope>
</reference>
<keyword evidence="11" id="KW-0464">Manganese</keyword>
<dbReference type="GO" id="GO:0003723">
    <property type="term" value="F:RNA binding"/>
    <property type="evidence" value="ECO:0007669"/>
    <property type="project" value="UniProtKB-UniRule"/>
</dbReference>
<accession>A0A1G2DDZ8</accession>
<evidence type="ECO:0000256" key="8">
    <source>
        <dbReference type="ARBA" id="ARBA00022723"/>
    </source>
</evidence>
<keyword evidence="9 12" id="KW-0255">Endonuclease</keyword>
<sequence length="200" mass="22463">MRTHAPKYFVGIDEVGRGPLAGPVAVGALAATPAVVRQFRSIKESKQLSPEARERWYARISLARVDGLRFAASFVSANVIDRKGIVFAIRLALMRSLKKLKVSPNSCTVLLDGGLYAPKAYERQKTIIHGDAKKTVIAMASVVAKVLRDRKMVRLDKKYPHYGFRAHKGYGTKAHYRALKKHGFSPFHRRSFLKKYKVEP</sequence>